<evidence type="ECO:0000313" key="2">
    <source>
        <dbReference type="EMBL" id="MBE9212021.1"/>
    </source>
</evidence>
<evidence type="ECO:0000259" key="1">
    <source>
        <dbReference type="Pfam" id="PF16861"/>
    </source>
</evidence>
<evidence type="ECO:0000313" key="3">
    <source>
        <dbReference type="Proteomes" id="UP000620559"/>
    </source>
</evidence>
<dbReference type="AlphaFoldDB" id="A0A8J7FD16"/>
<dbReference type="InterPro" id="IPR031730">
    <property type="entry name" value="Carbam_trans_C"/>
</dbReference>
<dbReference type="Gene3D" id="3.90.870.20">
    <property type="entry name" value="Carbamoyltransferase, C-terminal domain"/>
    <property type="match status" value="1"/>
</dbReference>
<sequence>MVLVSRKTNPLYWDLINTFGQCTGIPMPLNTSFNENEIIVCTPEETLAYFLRTDMDVLVLGRYYLTKKNV</sequence>
<reference evidence="2" key="1">
    <citation type="submission" date="2020-10" db="EMBL/GenBank/DDBJ databases">
        <authorList>
            <person name="Castelo-Branco R."/>
            <person name="Eusebio N."/>
            <person name="Adriana R."/>
            <person name="Vieira A."/>
            <person name="Brugerolle De Fraissinette N."/>
            <person name="Rezende De Castro R."/>
            <person name="Schneider M.P."/>
            <person name="Vasconcelos V."/>
            <person name="Leao P.N."/>
        </authorList>
    </citation>
    <scope>NUCLEOTIDE SEQUENCE</scope>
    <source>
        <strain evidence="2">LEGE 06105</strain>
    </source>
</reference>
<dbReference type="PANTHER" id="PTHR34847:SF1">
    <property type="entry name" value="NODULATION PROTEIN U"/>
    <property type="match status" value="1"/>
</dbReference>
<keyword evidence="3" id="KW-1185">Reference proteome</keyword>
<dbReference type="Proteomes" id="UP000620559">
    <property type="component" value="Unassembled WGS sequence"/>
</dbReference>
<comment type="caution">
    <text evidence="2">The sequence shown here is derived from an EMBL/GenBank/DDBJ whole genome shotgun (WGS) entry which is preliminary data.</text>
</comment>
<dbReference type="PANTHER" id="PTHR34847">
    <property type="entry name" value="NODULATION PROTEIN U"/>
    <property type="match status" value="1"/>
</dbReference>
<dbReference type="InterPro" id="IPR038152">
    <property type="entry name" value="Carbam_trans_C_sf"/>
</dbReference>
<dbReference type="EMBL" id="JADEWL010000009">
    <property type="protein sequence ID" value="MBE9212021.1"/>
    <property type="molecule type" value="Genomic_DNA"/>
</dbReference>
<protein>
    <recommendedName>
        <fullName evidence="1">Carbamoyltransferase C-terminal domain-containing protein</fullName>
    </recommendedName>
</protein>
<gene>
    <name evidence="2" type="ORF">IQ247_04715</name>
</gene>
<feature type="domain" description="Carbamoyltransferase C-terminal" evidence="1">
    <location>
        <begin position="3"/>
        <end position="67"/>
    </location>
</feature>
<dbReference type="Pfam" id="PF16861">
    <property type="entry name" value="Carbam_trans_C"/>
    <property type="match status" value="1"/>
</dbReference>
<name>A0A8J7FD16_9CYAN</name>
<proteinExistence type="predicted"/>
<accession>A0A8J7FD16</accession>
<organism evidence="2 3">
    <name type="scientific">Plectonema cf. radiosum LEGE 06105</name>
    <dbReference type="NCBI Taxonomy" id="945769"/>
    <lineage>
        <taxon>Bacteria</taxon>
        <taxon>Bacillati</taxon>
        <taxon>Cyanobacteriota</taxon>
        <taxon>Cyanophyceae</taxon>
        <taxon>Oscillatoriophycideae</taxon>
        <taxon>Oscillatoriales</taxon>
        <taxon>Microcoleaceae</taxon>
        <taxon>Plectonema</taxon>
    </lineage>
</organism>
<dbReference type="InterPro" id="IPR051338">
    <property type="entry name" value="NodU/CmcH_Carbamoyltrnsfr"/>
</dbReference>